<sequence length="129" mass="14680">MTTDIQQQQKQLNSSTNQQQEQQEQQQQQQQQQGNMLLLEPYQPTVFMEDDWDNSLCSVPSLTNDEEDLFARMDFVDVSFSSLPPTPSNSAPQSPSIPSDKSMNHFDNSSAEELLSMLMETYCPHISST</sequence>
<proteinExistence type="predicted"/>
<gene>
    <name evidence="2" type="ORF">INT45_005842</name>
</gene>
<feature type="compositionally biased region" description="Polar residues" evidence="1">
    <location>
        <begin position="1"/>
        <end position="17"/>
    </location>
</feature>
<dbReference type="OrthoDB" id="10470830at2759"/>
<evidence type="ECO:0000313" key="3">
    <source>
        <dbReference type="Proteomes" id="UP000646827"/>
    </source>
</evidence>
<dbReference type="EMBL" id="JAEPRB010000459">
    <property type="protein sequence ID" value="KAG2216084.1"/>
    <property type="molecule type" value="Genomic_DNA"/>
</dbReference>
<feature type="region of interest" description="Disordered" evidence="1">
    <location>
        <begin position="81"/>
        <end position="106"/>
    </location>
</feature>
<organism evidence="2 3">
    <name type="scientific">Circinella minor</name>
    <dbReference type="NCBI Taxonomy" id="1195481"/>
    <lineage>
        <taxon>Eukaryota</taxon>
        <taxon>Fungi</taxon>
        <taxon>Fungi incertae sedis</taxon>
        <taxon>Mucoromycota</taxon>
        <taxon>Mucoromycotina</taxon>
        <taxon>Mucoromycetes</taxon>
        <taxon>Mucorales</taxon>
        <taxon>Lichtheimiaceae</taxon>
        <taxon>Circinella</taxon>
    </lineage>
</organism>
<name>A0A8H7VIS8_9FUNG</name>
<reference evidence="2 3" key="1">
    <citation type="submission" date="2020-12" db="EMBL/GenBank/DDBJ databases">
        <title>Metabolic potential, ecology and presence of endohyphal bacteria is reflected in genomic diversity of Mucoromycotina.</title>
        <authorList>
            <person name="Muszewska A."/>
            <person name="Okrasinska A."/>
            <person name="Steczkiewicz K."/>
            <person name="Drgas O."/>
            <person name="Orlowska M."/>
            <person name="Perlinska-Lenart U."/>
            <person name="Aleksandrzak-Piekarczyk T."/>
            <person name="Szatraj K."/>
            <person name="Zielenkiewicz U."/>
            <person name="Pilsyk S."/>
            <person name="Malc E."/>
            <person name="Mieczkowski P."/>
            <person name="Kruszewska J.S."/>
            <person name="Biernat P."/>
            <person name="Pawlowska J."/>
        </authorList>
    </citation>
    <scope>NUCLEOTIDE SEQUENCE [LARGE SCALE GENOMIC DNA]</scope>
    <source>
        <strain evidence="2 3">CBS 142.35</strain>
    </source>
</reference>
<accession>A0A8H7VIS8</accession>
<feature type="compositionally biased region" description="Low complexity" evidence="1">
    <location>
        <begin position="18"/>
        <end position="33"/>
    </location>
</feature>
<protein>
    <submittedName>
        <fullName evidence="2">Uncharacterized protein</fullName>
    </submittedName>
</protein>
<feature type="region of interest" description="Disordered" evidence="1">
    <location>
        <begin position="1"/>
        <end position="38"/>
    </location>
</feature>
<evidence type="ECO:0000256" key="1">
    <source>
        <dbReference type="SAM" id="MobiDB-lite"/>
    </source>
</evidence>
<dbReference type="Proteomes" id="UP000646827">
    <property type="component" value="Unassembled WGS sequence"/>
</dbReference>
<comment type="caution">
    <text evidence="2">The sequence shown here is derived from an EMBL/GenBank/DDBJ whole genome shotgun (WGS) entry which is preliminary data.</text>
</comment>
<evidence type="ECO:0000313" key="2">
    <source>
        <dbReference type="EMBL" id="KAG2216084.1"/>
    </source>
</evidence>
<keyword evidence="3" id="KW-1185">Reference proteome</keyword>
<dbReference type="AlphaFoldDB" id="A0A8H7VIS8"/>